<reference evidence="1" key="1">
    <citation type="submission" date="2020-06" db="EMBL/GenBank/DDBJ databases">
        <title>Draft genome of Bugula neritina, a colonial animal packing powerful symbionts and potential medicines.</title>
        <authorList>
            <person name="Rayko M."/>
        </authorList>
    </citation>
    <scope>NUCLEOTIDE SEQUENCE [LARGE SCALE GENOMIC DNA]</scope>
    <source>
        <strain evidence="1">Kwan_BN1</strain>
    </source>
</reference>
<evidence type="ECO:0000313" key="2">
    <source>
        <dbReference type="Proteomes" id="UP000593567"/>
    </source>
</evidence>
<accession>A0A7J7JUB8</accession>
<keyword evidence="2" id="KW-1185">Reference proteome</keyword>
<dbReference type="Proteomes" id="UP000593567">
    <property type="component" value="Unassembled WGS sequence"/>
</dbReference>
<proteinExistence type="predicted"/>
<evidence type="ECO:0000313" key="1">
    <source>
        <dbReference type="EMBL" id="KAF6029241.1"/>
    </source>
</evidence>
<gene>
    <name evidence="1" type="ORF">EB796_012453</name>
</gene>
<sequence length="90" mass="10575">MKYTHYTLAYGKNGSTCYRNNTFNITHWTMNNLSPDAGKNFLLIVTSYIHHKPDNSLLYISQLNLLQFSANLNRKLFLFSKFYGVQYNKI</sequence>
<dbReference type="AlphaFoldDB" id="A0A7J7JUB8"/>
<protein>
    <submittedName>
        <fullName evidence="1">Uncharacterized protein</fullName>
    </submittedName>
</protein>
<dbReference type="EMBL" id="VXIV02001839">
    <property type="protein sequence ID" value="KAF6029241.1"/>
    <property type="molecule type" value="Genomic_DNA"/>
</dbReference>
<organism evidence="1 2">
    <name type="scientific">Bugula neritina</name>
    <name type="common">Brown bryozoan</name>
    <name type="synonym">Sertularia neritina</name>
    <dbReference type="NCBI Taxonomy" id="10212"/>
    <lineage>
        <taxon>Eukaryota</taxon>
        <taxon>Metazoa</taxon>
        <taxon>Spiralia</taxon>
        <taxon>Lophotrochozoa</taxon>
        <taxon>Bryozoa</taxon>
        <taxon>Gymnolaemata</taxon>
        <taxon>Cheilostomatida</taxon>
        <taxon>Flustrina</taxon>
        <taxon>Buguloidea</taxon>
        <taxon>Bugulidae</taxon>
        <taxon>Bugula</taxon>
    </lineage>
</organism>
<comment type="caution">
    <text evidence="1">The sequence shown here is derived from an EMBL/GenBank/DDBJ whole genome shotgun (WGS) entry which is preliminary data.</text>
</comment>
<name>A0A7J7JUB8_BUGNE</name>